<dbReference type="SMART" id="SM00020">
    <property type="entry name" value="Tryp_SPc"/>
    <property type="match status" value="1"/>
</dbReference>
<feature type="domain" description="Peptidase S1" evidence="3">
    <location>
        <begin position="221"/>
        <end position="470"/>
    </location>
</feature>
<evidence type="ECO:0000313" key="4">
    <source>
        <dbReference type="EMBL" id="KAK6634023.1"/>
    </source>
</evidence>
<dbReference type="SUPFAM" id="SSF50494">
    <property type="entry name" value="Trypsin-like serine proteases"/>
    <property type="match status" value="1"/>
</dbReference>
<evidence type="ECO:0000256" key="1">
    <source>
        <dbReference type="SAM" id="MobiDB-lite"/>
    </source>
</evidence>
<comment type="caution">
    <text evidence="4">The sequence shown here is derived from an EMBL/GenBank/DDBJ whole genome shotgun (WGS) entry which is preliminary data.</text>
</comment>
<name>A0ABR1B546_POLSC</name>
<accession>A0ABR1B546</accession>
<keyword evidence="2" id="KW-0812">Transmembrane</keyword>
<gene>
    <name evidence="4" type="ORF">RUM44_004630</name>
</gene>
<dbReference type="InterPro" id="IPR009003">
    <property type="entry name" value="Peptidase_S1_PA"/>
</dbReference>
<feature type="region of interest" description="Disordered" evidence="1">
    <location>
        <begin position="65"/>
        <end position="86"/>
    </location>
</feature>
<dbReference type="CDD" id="cd00190">
    <property type="entry name" value="Tryp_SPc"/>
    <property type="match status" value="1"/>
</dbReference>
<feature type="transmembrane region" description="Helical" evidence="2">
    <location>
        <begin position="34"/>
        <end position="54"/>
    </location>
</feature>
<sequence>MAKKFTQTTTTTTSPHLKLTYPETQVRAIQNSELFSLATMLVVLFLLLSIFGGFCHGGQVSFPPGEATTHSNRSSRSSLGRPEGTNSQVLDSLVSNHLKTKVASGTYETSGVSFPSDGSTMAETFPTLDHDVGISITSADYYPAGPIDPTFDTLQHVPILQAIVPQKMCDCMPLELCVNQSTLNVITTRVVTRPPLDTVCLTGHVYCCVENTKLGCGIPNVIPGVNPKEGQANLGQYPWSVIILTEENAYVGGGVLIDDRHILTVAHRVVQYGATSGLKVRLGDWDIMHDTEPVRYLEVKVSKVNNHPQFDSKTLRNDLSVITLESSVSTLTKPYPQINSICLPDFTMIFTGMRCKVAGWGKDQFDGNYQNIIKEVEVPVLSSMNCQSKLRNTKLGSSFVLDTDSFLCAGGEPGKDACTGDGGNALACMKDGKYYVAGLTAAGLGCGNSNTPGLYVNLVNYISWIKAVIKGQGETVINPRGGKLRCALSNP</sequence>
<protein>
    <recommendedName>
        <fullName evidence="3">Peptidase S1 domain-containing protein</fullName>
    </recommendedName>
</protein>
<dbReference type="Pfam" id="PF00089">
    <property type="entry name" value="Trypsin"/>
    <property type="match status" value="1"/>
</dbReference>
<dbReference type="PRINTS" id="PR00722">
    <property type="entry name" value="CHYMOTRYPSIN"/>
</dbReference>
<evidence type="ECO:0000256" key="2">
    <source>
        <dbReference type="SAM" id="Phobius"/>
    </source>
</evidence>
<feature type="compositionally biased region" description="Polar residues" evidence="1">
    <location>
        <begin position="68"/>
        <end position="86"/>
    </location>
</feature>
<dbReference type="InterPro" id="IPR001254">
    <property type="entry name" value="Trypsin_dom"/>
</dbReference>
<dbReference type="InterPro" id="IPR043504">
    <property type="entry name" value="Peptidase_S1_PA_chymotrypsin"/>
</dbReference>
<dbReference type="Proteomes" id="UP001359485">
    <property type="component" value="Unassembled WGS sequence"/>
</dbReference>
<dbReference type="InterPro" id="IPR001314">
    <property type="entry name" value="Peptidase_S1A"/>
</dbReference>
<reference evidence="4 5" key="1">
    <citation type="submission" date="2023-09" db="EMBL/GenBank/DDBJ databases">
        <title>Genomes of two closely related lineages of the louse Polyplax serrata with different host specificities.</title>
        <authorList>
            <person name="Martinu J."/>
            <person name="Tarabai H."/>
            <person name="Stefka J."/>
            <person name="Hypsa V."/>
        </authorList>
    </citation>
    <scope>NUCLEOTIDE SEQUENCE [LARGE SCALE GENOMIC DNA]</scope>
    <source>
        <strain evidence="4">98ZLc_SE</strain>
    </source>
</reference>
<keyword evidence="2" id="KW-1133">Transmembrane helix</keyword>
<organism evidence="4 5">
    <name type="scientific">Polyplax serrata</name>
    <name type="common">Common mouse louse</name>
    <dbReference type="NCBI Taxonomy" id="468196"/>
    <lineage>
        <taxon>Eukaryota</taxon>
        <taxon>Metazoa</taxon>
        <taxon>Ecdysozoa</taxon>
        <taxon>Arthropoda</taxon>
        <taxon>Hexapoda</taxon>
        <taxon>Insecta</taxon>
        <taxon>Pterygota</taxon>
        <taxon>Neoptera</taxon>
        <taxon>Paraneoptera</taxon>
        <taxon>Psocodea</taxon>
        <taxon>Troctomorpha</taxon>
        <taxon>Phthiraptera</taxon>
        <taxon>Anoplura</taxon>
        <taxon>Polyplacidae</taxon>
        <taxon>Polyplax</taxon>
    </lineage>
</organism>
<keyword evidence="5" id="KW-1185">Reference proteome</keyword>
<evidence type="ECO:0000259" key="3">
    <source>
        <dbReference type="PROSITE" id="PS50240"/>
    </source>
</evidence>
<dbReference type="PROSITE" id="PS50240">
    <property type="entry name" value="TRYPSIN_DOM"/>
    <property type="match status" value="1"/>
</dbReference>
<dbReference type="EMBL" id="JAWJWF010000004">
    <property type="protein sequence ID" value="KAK6634023.1"/>
    <property type="molecule type" value="Genomic_DNA"/>
</dbReference>
<keyword evidence="2" id="KW-0472">Membrane</keyword>
<evidence type="ECO:0000313" key="5">
    <source>
        <dbReference type="Proteomes" id="UP001359485"/>
    </source>
</evidence>
<dbReference type="PANTHER" id="PTHR24258:SF142">
    <property type="entry name" value="PEPTIDASE S1 DOMAIN-CONTAINING PROTEIN"/>
    <property type="match status" value="1"/>
</dbReference>
<dbReference type="PANTHER" id="PTHR24258">
    <property type="entry name" value="SERINE PROTEASE-RELATED"/>
    <property type="match status" value="1"/>
</dbReference>
<dbReference type="Gene3D" id="2.40.10.10">
    <property type="entry name" value="Trypsin-like serine proteases"/>
    <property type="match status" value="1"/>
</dbReference>
<proteinExistence type="predicted"/>